<evidence type="ECO:0000313" key="2">
    <source>
        <dbReference type="EMBL" id="KAK7031878.1"/>
    </source>
</evidence>
<reference evidence="2 3" key="1">
    <citation type="journal article" date="2024" name="J Genomics">
        <title>Draft genome sequencing and assembly of Favolaschia claudopus CIRM-BRFM 2984 isolated from oak limbs.</title>
        <authorList>
            <person name="Navarro D."/>
            <person name="Drula E."/>
            <person name="Chaduli D."/>
            <person name="Cazenave R."/>
            <person name="Ahrendt S."/>
            <person name="Wang J."/>
            <person name="Lipzen A."/>
            <person name="Daum C."/>
            <person name="Barry K."/>
            <person name="Grigoriev I.V."/>
            <person name="Favel A."/>
            <person name="Rosso M.N."/>
            <person name="Martin F."/>
        </authorList>
    </citation>
    <scope>NUCLEOTIDE SEQUENCE [LARGE SCALE GENOMIC DNA]</scope>
    <source>
        <strain evidence="2 3">CIRM-BRFM 2984</strain>
    </source>
</reference>
<gene>
    <name evidence="2" type="ORF">R3P38DRAFT_3187601</name>
</gene>
<dbReference type="AlphaFoldDB" id="A0AAW0C2T4"/>
<name>A0AAW0C2T4_9AGAR</name>
<feature type="region of interest" description="Disordered" evidence="1">
    <location>
        <begin position="46"/>
        <end position="65"/>
    </location>
</feature>
<organism evidence="2 3">
    <name type="scientific">Favolaschia claudopus</name>
    <dbReference type="NCBI Taxonomy" id="2862362"/>
    <lineage>
        <taxon>Eukaryota</taxon>
        <taxon>Fungi</taxon>
        <taxon>Dikarya</taxon>
        <taxon>Basidiomycota</taxon>
        <taxon>Agaricomycotina</taxon>
        <taxon>Agaricomycetes</taxon>
        <taxon>Agaricomycetidae</taxon>
        <taxon>Agaricales</taxon>
        <taxon>Marasmiineae</taxon>
        <taxon>Mycenaceae</taxon>
        <taxon>Favolaschia</taxon>
    </lineage>
</organism>
<dbReference type="Proteomes" id="UP001362999">
    <property type="component" value="Unassembled WGS sequence"/>
</dbReference>
<dbReference type="EMBL" id="JAWWNJ010000024">
    <property type="protein sequence ID" value="KAK7031878.1"/>
    <property type="molecule type" value="Genomic_DNA"/>
</dbReference>
<accession>A0AAW0C2T4</accession>
<feature type="region of interest" description="Disordered" evidence="1">
    <location>
        <begin position="147"/>
        <end position="174"/>
    </location>
</feature>
<comment type="caution">
    <text evidence="2">The sequence shown here is derived from an EMBL/GenBank/DDBJ whole genome shotgun (WGS) entry which is preliminary data.</text>
</comment>
<proteinExistence type="predicted"/>
<evidence type="ECO:0000313" key="3">
    <source>
        <dbReference type="Proteomes" id="UP001362999"/>
    </source>
</evidence>
<protein>
    <submittedName>
        <fullName evidence="2">Uncharacterized protein</fullName>
    </submittedName>
</protein>
<evidence type="ECO:0000256" key="1">
    <source>
        <dbReference type="SAM" id="MobiDB-lite"/>
    </source>
</evidence>
<sequence>MENEDGNQKGTRRNEAGQSIRYERPHMRGLAAALLKVNTTVKPCSANVSAAPPKSKHPTATLVASRPPCPHAGVCTKDGWNVWDSGESDSTRGGSRRRSGFPAHRITANTVAIVVLTPRYEEPEEPVRTNPGYNGSIERTSCCAHAHNSDQRHLTSNRRSAVANQPNRSPLRASAEADLLVPLINSERGLPCSTATPPSIR</sequence>
<feature type="region of interest" description="Disordered" evidence="1">
    <location>
        <begin position="1"/>
        <end position="24"/>
    </location>
</feature>
<keyword evidence="3" id="KW-1185">Reference proteome</keyword>
<feature type="compositionally biased region" description="Polar residues" evidence="1">
    <location>
        <begin position="157"/>
        <end position="168"/>
    </location>
</feature>